<evidence type="ECO:0000259" key="6">
    <source>
        <dbReference type="SMART" id="SM00829"/>
    </source>
</evidence>
<accession>A0A9P6VDW0</accession>
<evidence type="ECO:0000256" key="5">
    <source>
        <dbReference type="ARBA" id="ARBA00023002"/>
    </source>
</evidence>
<dbReference type="PANTHER" id="PTHR43350">
    <property type="entry name" value="NAD-DEPENDENT ALCOHOL DEHYDROGENASE"/>
    <property type="match status" value="1"/>
</dbReference>
<keyword evidence="4" id="KW-0862">Zinc</keyword>
<dbReference type="GO" id="GO:0046872">
    <property type="term" value="F:metal ion binding"/>
    <property type="evidence" value="ECO:0007669"/>
    <property type="project" value="UniProtKB-KW"/>
</dbReference>
<dbReference type="PANTHER" id="PTHR43350:SF20">
    <property type="entry name" value="ENOYL REDUCTASE (ER) DOMAIN-CONTAINING PROTEIN"/>
    <property type="match status" value="1"/>
</dbReference>
<sequence>MGFLAEKDIQTKALVVETPGAPFVLKDVILDEIQPSELLVDIKYAGLCHTDLVVQEGKMPIGSYPVIPGHEGAGVILKLGTGLQESGLKVGDRVILSYCSCLNCSACKAGRKGACENIAFINFGGSRGGGESESAARLPNGQAIRGDFFGQSSFRKFATVDARAVVKYDGPVENLSFLAPMGCGYMTGAATVMNVLKPKPTSSVAIFGLGAVGLSALMAAKSENVQDIIAIDILESRLEMAAAMGATKTINAKGAEPVEGVIREAFPSGVNFVIDTTGSAKVISSGIALLAHGGTAAVVGTPRPGDLIEVEALDMLIHCKTVLGITGGYCDPQKFIPGLIRLFEDGSFPIDKLCKTYPPSEIDHAIKDMKSGKVVKPVLAW</sequence>
<keyword evidence="5" id="KW-0560">Oxidoreductase</keyword>
<dbReference type="InterPro" id="IPR020843">
    <property type="entry name" value="ER"/>
</dbReference>
<gene>
    <name evidence="7" type="ORF">D0Z07_8807</name>
</gene>
<dbReference type="Gene3D" id="3.90.180.10">
    <property type="entry name" value="Medium-chain alcohol dehydrogenases, catalytic domain"/>
    <property type="match status" value="1"/>
</dbReference>
<evidence type="ECO:0000256" key="3">
    <source>
        <dbReference type="ARBA" id="ARBA00022723"/>
    </source>
</evidence>
<dbReference type="OrthoDB" id="1560166at2759"/>
<reference evidence="7" key="1">
    <citation type="submission" date="2019-07" db="EMBL/GenBank/DDBJ databases">
        <title>Hyphodiscus hymeniophilus genome sequencing and assembly.</title>
        <authorList>
            <person name="Kramer G."/>
            <person name="Nodwell J."/>
        </authorList>
    </citation>
    <scope>NUCLEOTIDE SEQUENCE</scope>
    <source>
        <strain evidence="7">ATCC 34498</strain>
    </source>
</reference>
<protein>
    <submittedName>
        <fullName evidence="7">Benzyl alcohol dehydrogenase</fullName>
    </submittedName>
</protein>
<comment type="cofactor">
    <cofactor evidence="1">
        <name>Zn(2+)</name>
        <dbReference type="ChEBI" id="CHEBI:29105"/>
    </cofactor>
</comment>
<dbReference type="InterPro" id="IPR011032">
    <property type="entry name" value="GroES-like_sf"/>
</dbReference>
<dbReference type="InterPro" id="IPR013149">
    <property type="entry name" value="ADH-like_C"/>
</dbReference>
<keyword evidence="3" id="KW-0479">Metal-binding</keyword>
<dbReference type="SMART" id="SM00829">
    <property type="entry name" value="PKS_ER"/>
    <property type="match status" value="1"/>
</dbReference>
<dbReference type="InterPro" id="IPR013154">
    <property type="entry name" value="ADH-like_N"/>
</dbReference>
<comment type="caution">
    <text evidence="7">The sequence shown here is derived from an EMBL/GenBank/DDBJ whole genome shotgun (WGS) entry which is preliminary data.</text>
</comment>
<dbReference type="SUPFAM" id="SSF51735">
    <property type="entry name" value="NAD(P)-binding Rossmann-fold domains"/>
    <property type="match status" value="1"/>
</dbReference>
<dbReference type="InterPro" id="IPR036291">
    <property type="entry name" value="NAD(P)-bd_dom_sf"/>
</dbReference>
<organism evidence="7 8">
    <name type="scientific">Hyphodiscus hymeniophilus</name>
    <dbReference type="NCBI Taxonomy" id="353542"/>
    <lineage>
        <taxon>Eukaryota</taxon>
        <taxon>Fungi</taxon>
        <taxon>Dikarya</taxon>
        <taxon>Ascomycota</taxon>
        <taxon>Pezizomycotina</taxon>
        <taxon>Leotiomycetes</taxon>
        <taxon>Helotiales</taxon>
        <taxon>Hyphodiscaceae</taxon>
        <taxon>Hyphodiscus</taxon>
    </lineage>
</organism>
<dbReference type="Pfam" id="PF00107">
    <property type="entry name" value="ADH_zinc_N"/>
    <property type="match status" value="1"/>
</dbReference>
<dbReference type="GO" id="GO:0016491">
    <property type="term" value="F:oxidoreductase activity"/>
    <property type="evidence" value="ECO:0007669"/>
    <property type="project" value="UniProtKB-KW"/>
</dbReference>
<comment type="similarity">
    <text evidence="2">Belongs to the zinc-containing alcohol dehydrogenase family.</text>
</comment>
<proteinExistence type="inferred from homology"/>
<name>A0A9P6VDW0_9HELO</name>
<evidence type="ECO:0000313" key="7">
    <source>
        <dbReference type="EMBL" id="KAG0645229.1"/>
    </source>
</evidence>
<keyword evidence="8" id="KW-1185">Reference proteome</keyword>
<evidence type="ECO:0000313" key="8">
    <source>
        <dbReference type="Proteomes" id="UP000785200"/>
    </source>
</evidence>
<evidence type="ECO:0000256" key="2">
    <source>
        <dbReference type="ARBA" id="ARBA00008072"/>
    </source>
</evidence>
<dbReference type="Proteomes" id="UP000785200">
    <property type="component" value="Unassembled WGS sequence"/>
</dbReference>
<dbReference type="CDD" id="cd08278">
    <property type="entry name" value="benzyl_alcohol_DH"/>
    <property type="match status" value="1"/>
</dbReference>
<feature type="domain" description="Enoyl reductase (ER)" evidence="6">
    <location>
        <begin position="20"/>
        <end position="379"/>
    </location>
</feature>
<dbReference type="EMBL" id="VNKQ01000019">
    <property type="protein sequence ID" value="KAG0645229.1"/>
    <property type="molecule type" value="Genomic_DNA"/>
</dbReference>
<evidence type="ECO:0000256" key="1">
    <source>
        <dbReference type="ARBA" id="ARBA00001947"/>
    </source>
</evidence>
<dbReference type="Gene3D" id="3.40.50.720">
    <property type="entry name" value="NAD(P)-binding Rossmann-like Domain"/>
    <property type="match status" value="1"/>
</dbReference>
<evidence type="ECO:0000256" key="4">
    <source>
        <dbReference type="ARBA" id="ARBA00022833"/>
    </source>
</evidence>
<dbReference type="SUPFAM" id="SSF50129">
    <property type="entry name" value="GroES-like"/>
    <property type="match status" value="1"/>
</dbReference>
<dbReference type="FunFam" id="3.40.50.720:FF:000003">
    <property type="entry name" value="S-(hydroxymethyl)glutathione dehydrogenase"/>
    <property type="match status" value="1"/>
</dbReference>
<dbReference type="Pfam" id="PF08240">
    <property type="entry name" value="ADH_N"/>
    <property type="match status" value="1"/>
</dbReference>
<dbReference type="AlphaFoldDB" id="A0A9P6VDW0"/>